<dbReference type="EMBL" id="JBHMAF010000020">
    <property type="protein sequence ID" value="MFB9758014.1"/>
    <property type="molecule type" value="Genomic_DNA"/>
</dbReference>
<dbReference type="Proteomes" id="UP001589609">
    <property type="component" value="Unassembled WGS sequence"/>
</dbReference>
<keyword evidence="2" id="KW-0012">Acyltransferase</keyword>
<dbReference type="CDD" id="cd04301">
    <property type="entry name" value="NAT_SF"/>
    <property type="match status" value="1"/>
</dbReference>
<sequence length="156" mass="18308">MFTLERVTEDNLAVIKEIFHSNPAYNEWENKGSLCTDEELRNRFFHPIPERDLYFIKADDTYVGLLNYMEGSKRDGDVRLNLLMIHGDYQGYGYGTNAYFLIENMFKEKGITGLEIAIPKQNKKAKRFWEGLGFVWLEEQQTSNGEAIDYFEKQLL</sequence>
<protein>
    <submittedName>
        <fullName evidence="2">GNAT family N-acetyltransferase</fullName>
        <ecNumber evidence="2">2.3.-.-</ecNumber>
    </submittedName>
</protein>
<accession>A0ABV5WBQ3</accession>
<keyword evidence="3" id="KW-1185">Reference proteome</keyword>
<name>A0ABV5WBQ3_9BACI</name>
<organism evidence="2 3">
    <name type="scientific">Ectobacillus funiculus</name>
    <dbReference type="NCBI Taxonomy" id="137993"/>
    <lineage>
        <taxon>Bacteria</taxon>
        <taxon>Bacillati</taxon>
        <taxon>Bacillota</taxon>
        <taxon>Bacilli</taxon>
        <taxon>Bacillales</taxon>
        <taxon>Bacillaceae</taxon>
        <taxon>Ectobacillus</taxon>
    </lineage>
</organism>
<dbReference type="RefSeq" id="WP_379948257.1">
    <property type="nucleotide sequence ID" value="NZ_JBHMAF010000020.1"/>
</dbReference>
<dbReference type="GO" id="GO:0016746">
    <property type="term" value="F:acyltransferase activity"/>
    <property type="evidence" value="ECO:0007669"/>
    <property type="project" value="UniProtKB-KW"/>
</dbReference>
<evidence type="ECO:0000313" key="2">
    <source>
        <dbReference type="EMBL" id="MFB9758014.1"/>
    </source>
</evidence>
<proteinExistence type="predicted"/>
<dbReference type="InterPro" id="IPR016181">
    <property type="entry name" value="Acyl_CoA_acyltransferase"/>
</dbReference>
<dbReference type="Pfam" id="PF13420">
    <property type="entry name" value="Acetyltransf_4"/>
    <property type="match status" value="1"/>
</dbReference>
<comment type="caution">
    <text evidence="2">The sequence shown here is derived from an EMBL/GenBank/DDBJ whole genome shotgun (WGS) entry which is preliminary data.</text>
</comment>
<dbReference type="InterPro" id="IPR000182">
    <property type="entry name" value="GNAT_dom"/>
</dbReference>
<keyword evidence="2" id="KW-0808">Transferase</keyword>
<feature type="domain" description="N-acetyltransferase" evidence="1">
    <location>
        <begin position="13"/>
        <end position="156"/>
    </location>
</feature>
<evidence type="ECO:0000259" key="1">
    <source>
        <dbReference type="PROSITE" id="PS51186"/>
    </source>
</evidence>
<dbReference type="Gene3D" id="3.40.630.30">
    <property type="match status" value="1"/>
</dbReference>
<reference evidence="2 3" key="1">
    <citation type="submission" date="2024-09" db="EMBL/GenBank/DDBJ databases">
        <authorList>
            <person name="Sun Q."/>
            <person name="Mori K."/>
        </authorList>
    </citation>
    <scope>NUCLEOTIDE SEQUENCE [LARGE SCALE GENOMIC DNA]</scope>
    <source>
        <strain evidence="2 3">JCM 11201</strain>
    </source>
</reference>
<dbReference type="PROSITE" id="PS51186">
    <property type="entry name" value="GNAT"/>
    <property type="match status" value="1"/>
</dbReference>
<dbReference type="EC" id="2.3.-.-" evidence="2"/>
<dbReference type="SUPFAM" id="SSF55729">
    <property type="entry name" value="Acyl-CoA N-acyltransferases (Nat)"/>
    <property type="match status" value="1"/>
</dbReference>
<evidence type="ECO:0000313" key="3">
    <source>
        <dbReference type="Proteomes" id="UP001589609"/>
    </source>
</evidence>
<gene>
    <name evidence="2" type="ORF">ACFFMS_05605</name>
</gene>